<evidence type="ECO:0000256" key="1">
    <source>
        <dbReference type="SAM" id="Phobius"/>
    </source>
</evidence>
<reference evidence="2" key="1">
    <citation type="submission" date="2022-04" db="EMBL/GenBank/DDBJ databases">
        <authorList>
            <person name="Xu L."/>
            <person name="Lv Z."/>
        </authorList>
    </citation>
    <scope>NUCLEOTIDE SEQUENCE</scope>
    <source>
        <strain evidence="2">LV_2022a</strain>
    </source>
</reference>
<dbReference type="EMBL" id="JALJAT010000004">
    <property type="protein sequence ID" value="KAK4470334.1"/>
    <property type="molecule type" value="Genomic_DNA"/>
</dbReference>
<dbReference type="Proteomes" id="UP001292079">
    <property type="component" value="Unassembled WGS sequence"/>
</dbReference>
<protein>
    <submittedName>
        <fullName evidence="2">Uncharacterized protein</fullName>
    </submittedName>
</protein>
<dbReference type="AlphaFoldDB" id="A0AAE2D3Z0"/>
<organism evidence="2 3">
    <name type="scientific">Schistosoma mekongi</name>
    <name type="common">Parasitic worm</name>
    <dbReference type="NCBI Taxonomy" id="38744"/>
    <lineage>
        <taxon>Eukaryota</taxon>
        <taxon>Metazoa</taxon>
        <taxon>Spiralia</taxon>
        <taxon>Lophotrochozoa</taxon>
        <taxon>Platyhelminthes</taxon>
        <taxon>Trematoda</taxon>
        <taxon>Digenea</taxon>
        <taxon>Strigeidida</taxon>
        <taxon>Schistosomatoidea</taxon>
        <taxon>Schistosomatidae</taxon>
        <taxon>Schistosoma</taxon>
    </lineage>
</organism>
<sequence length="120" mass="13835">MPVIIIRGCLFVRLFVFSSSYVILFSKVYPCVSPLKPIHVLTFIVIVGLVKRQSPTTYYSYVIIMVCWLFLLFFANCISHLFRDHLPFLFDSGEVILNDDSTITKVLLSPLFSRLLLLLQ</sequence>
<keyword evidence="1" id="KW-1133">Transmembrane helix</keyword>
<evidence type="ECO:0000313" key="3">
    <source>
        <dbReference type="Proteomes" id="UP001292079"/>
    </source>
</evidence>
<keyword evidence="1" id="KW-0812">Transmembrane</keyword>
<keyword evidence="3" id="KW-1185">Reference proteome</keyword>
<reference evidence="2" key="2">
    <citation type="journal article" date="2023" name="Infect Dis Poverty">
        <title>Chromosome-scale genome of the human blood fluke Schistosoma mekongi and its implications for public health.</title>
        <authorList>
            <person name="Zhou M."/>
            <person name="Xu L."/>
            <person name="Xu D."/>
            <person name="Chen W."/>
            <person name="Khan J."/>
            <person name="Hu Y."/>
            <person name="Huang H."/>
            <person name="Wei H."/>
            <person name="Zhang Y."/>
            <person name="Chusongsang P."/>
            <person name="Tanasarnprasert K."/>
            <person name="Hu X."/>
            <person name="Limpanont Y."/>
            <person name="Lv Z."/>
        </authorList>
    </citation>
    <scope>NUCLEOTIDE SEQUENCE</scope>
    <source>
        <strain evidence="2">LV_2022a</strain>
    </source>
</reference>
<evidence type="ECO:0000313" key="2">
    <source>
        <dbReference type="EMBL" id="KAK4470334.1"/>
    </source>
</evidence>
<feature type="transmembrane region" description="Helical" evidence="1">
    <location>
        <begin position="12"/>
        <end position="29"/>
    </location>
</feature>
<keyword evidence="1" id="KW-0472">Membrane</keyword>
<accession>A0AAE2D3Z0</accession>
<feature type="transmembrane region" description="Helical" evidence="1">
    <location>
        <begin position="58"/>
        <end position="82"/>
    </location>
</feature>
<gene>
    <name evidence="2" type="ORF">MN116_005898</name>
</gene>
<name>A0AAE2D3Z0_SCHME</name>
<comment type="caution">
    <text evidence="2">The sequence shown here is derived from an EMBL/GenBank/DDBJ whole genome shotgun (WGS) entry which is preliminary data.</text>
</comment>
<proteinExistence type="predicted"/>